<gene>
    <name evidence="3" type="ORF">TAV2_LOCUS23833</name>
</gene>
<protein>
    <submittedName>
        <fullName evidence="3">Uncharacterized protein</fullName>
    </submittedName>
</protein>
<dbReference type="InterPro" id="IPR040361">
    <property type="entry name" value="TPD1"/>
</dbReference>
<evidence type="ECO:0000256" key="2">
    <source>
        <dbReference type="SAM" id="SignalP"/>
    </source>
</evidence>
<accession>A0AAU9SZJ7</accession>
<name>A0AAU9SZJ7_THLAR</name>
<feature type="chain" id="PRO_5043471238" evidence="2">
    <location>
        <begin position="24"/>
        <end position="268"/>
    </location>
</feature>
<reference evidence="3 4" key="1">
    <citation type="submission" date="2022-03" db="EMBL/GenBank/DDBJ databases">
        <authorList>
            <person name="Nunn A."/>
            <person name="Chopra R."/>
            <person name="Nunn A."/>
            <person name="Contreras Garrido A."/>
        </authorList>
    </citation>
    <scope>NUCLEOTIDE SEQUENCE [LARGE SCALE GENOMIC DNA]</scope>
</reference>
<dbReference type="GO" id="GO:0001709">
    <property type="term" value="P:cell fate determination"/>
    <property type="evidence" value="ECO:0007669"/>
    <property type="project" value="TreeGrafter"/>
</dbReference>
<dbReference type="Proteomes" id="UP000836841">
    <property type="component" value="Chromosome 7"/>
</dbReference>
<evidence type="ECO:0000256" key="1">
    <source>
        <dbReference type="ARBA" id="ARBA00022729"/>
    </source>
</evidence>
<keyword evidence="4" id="KW-1185">Reference proteome</keyword>
<feature type="signal peptide" evidence="2">
    <location>
        <begin position="1"/>
        <end position="23"/>
    </location>
</feature>
<dbReference type="PANTHER" id="PTHR33184">
    <property type="entry name" value="PROTEIN TAPETUM DETERMINANT 1-LIKE-RELATED"/>
    <property type="match status" value="1"/>
</dbReference>
<keyword evidence="1 2" id="KW-0732">Signal</keyword>
<dbReference type="Pfam" id="PF24068">
    <property type="entry name" value="TPD1_C"/>
    <property type="match status" value="2"/>
</dbReference>
<evidence type="ECO:0000313" key="3">
    <source>
        <dbReference type="EMBL" id="CAH2077283.1"/>
    </source>
</evidence>
<dbReference type="PANTHER" id="PTHR33184:SF72">
    <property type="entry name" value="BETA-1,3-N-ACETYLGLUCOSAMINYLTRANSFERASE FAMILY PROTEIN"/>
    <property type="match status" value="1"/>
</dbReference>
<organism evidence="3 4">
    <name type="scientific">Thlaspi arvense</name>
    <name type="common">Field penny-cress</name>
    <dbReference type="NCBI Taxonomy" id="13288"/>
    <lineage>
        <taxon>Eukaryota</taxon>
        <taxon>Viridiplantae</taxon>
        <taxon>Streptophyta</taxon>
        <taxon>Embryophyta</taxon>
        <taxon>Tracheophyta</taxon>
        <taxon>Spermatophyta</taxon>
        <taxon>Magnoliopsida</taxon>
        <taxon>eudicotyledons</taxon>
        <taxon>Gunneridae</taxon>
        <taxon>Pentapetalae</taxon>
        <taxon>rosids</taxon>
        <taxon>malvids</taxon>
        <taxon>Brassicales</taxon>
        <taxon>Brassicaceae</taxon>
        <taxon>Thlaspideae</taxon>
        <taxon>Thlaspi</taxon>
    </lineage>
</organism>
<sequence>MASNACKLLCLVLSLAFVTQGYAFIWRDCKPNDLIVTQSKTGKLVQNKPEWEVKVTNPCKCQFLHVKLSCAGFSSVTPISSSVLIHVNDNCYLGGAGMVMPHLDVVFNYVWDTSFDFKENGTKFSTDIIMPQNISRKKLHQNQTMASPDACKVLCLVLLFAFVIQGYGDCGLNYLSVKQSKTGKLVQNKPEWEVRVTNPCKCKFQYVKLSCAGFQSVTPVPTSALSKSGDQCLLDAGKLIFPHVDFVFKYVWDTSFDLKVVDGVIVCS</sequence>
<dbReference type="EMBL" id="OU466863">
    <property type="protein sequence ID" value="CAH2077283.1"/>
    <property type="molecule type" value="Genomic_DNA"/>
</dbReference>
<proteinExistence type="predicted"/>
<evidence type="ECO:0000313" key="4">
    <source>
        <dbReference type="Proteomes" id="UP000836841"/>
    </source>
</evidence>
<dbReference type="AlphaFoldDB" id="A0AAU9SZJ7"/>